<dbReference type="GO" id="GO:0016807">
    <property type="term" value="F:cysteine-type carboxypeptidase activity"/>
    <property type="evidence" value="ECO:0007669"/>
    <property type="project" value="TreeGrafter"/>
</dbReference>
<evidence type="ECO:0000259" key="2">
    <source>
        <dbReference type="Pfam" id="PF04424"/>
    </source>
</evidence>
<feature type="domain" description="MINDY deubiquitinase" evidence="2">
    <location>
        <begin position="23"/>
        <end position="312"/>
    </location>
</feature>
<dbReference type="AlphaFoldDB" id="A0A9P3G0U3"/>
<organism evidence="3 4">
    <name type="scientific">Phanerochaete sordida</name>
    <dbReference type="NCBI Taxonomy" id="48140"/>
    <lineage>
        <taxon>Eukaryota</taxon>
        <taxon>Fungi</taxon>
        <taxon>Dikarya</taxon>
        <taxon>Basidiomycota</taxon>
        <taxon>Agaricomycotina</taxon>
        <taxon>Agaricomycetes</taxon>
        <taxon>Polyporales</taxon>
        <taxon>Phanerochaetaceae</taxon>
        <taxon>Phanerochaete</taxon>
    </lineage>
</organism>
<dbReference type="GO" id="GO:0071944">
    <property type="term" value="C:cell periphery"/>
    <property type="evidence" value="ECO:0007669"/>
    <property type="project" value="TreeGrafter"/>
</dbReference>
<reference evidence="3 4" key="1">
    <citation type="submission" date="2021-08" db="EMBL/GenBank/DDBJ databases">
        <title>Draft Genome Sequence of Phanerochaete sordida strain YK-624.</title>
        <authorList>
            <person name="Mori T."/>
            <person name="Dohra H."/>
            <person name="Suzuki T."/>
            <person name="Kawagishi H."/>
            <person name="Hirai H."/>
        </authorList>
    </citation>
    <scope>NUCLEOTIDE SEQUENCE [LARGE SCALE GENOMIC DNA]</scope>
    <source>
        <strain evidence="3 4">YK-624</strain>
    </source>
</reference>
<dbReference type="EMBL" id="BPQB01000002">
    <property type="protein sequence ID" value="GJE85639.1"/>
    <property type="molecule type" value="Genomic_DNA"/>
</dbReference>
<feature type="region of interest" description="Disordered" evidence="1">
    <location>
        <begin position="358"/>
        <end position="409"/>
    </location>
</feature>
<dbReference type="Proteomes" id="UP000703269">
    <property type="component" value="Unassembled WGS sequence"/>
</dbReference>
<sequence>MAETATANENNAPQPPQPPEQEVWKLKEVQFKPYPDEPAKTYRIITQNFNGPCSFIAICNILILRGYIAIHPPERTTVTYEQLAHLVSNYLLAVLPGVDISAALSVMPVTRRGMDLNPAFTEVTAFRPAGYGGELKLFEYAGIQLVHGWLPDPTTREYEVLRRYQDYDTCANLLAEADHISRGQLLQLQEEGAQSEGAGSDAPPSHQRSSSLSSEEQRKLEDALIIRQFLDHSSSQLTYHGLFALASTVKPGTLVALFRNSHLSVMYKCPDPNDSALYTLATDEAFLHEPSVVWERLEDVDGGWSSFVDADFKRASPAGGDYAGHTGETALAALEAPNLEAMTLEERADYELAQQLQREEDDEAHQMQARRRQEVAEQQQHERMEAMKQEAQDAAKKQRKSKKGDCIIM</sequence>
<dbReference type="PANTHER" id="PTHR18063">
    <property type="entry name" value="NF-E2 INDUCIBLE PROTEIN"/>
    <property type="match status" value="1"/>
</dbReference>
<feature type="compositionally biased region" description="Low complexity" evidence="1">
    <location>
        <begin position="189"/>
        <end position="214"/>
    </location>
</feature>
<accession>A0A9P3G0U3</accession>
<dbReference type="OrthoDB" id="10261212at2759"/>
<proteinExistence type="predicted"/>
<evidence type="ECO:0000256" key="1">
    <source>
        <dbReference type="SAM" id="MobiDB-lite"/>
    </source>
</evidence>
<feature type="region of interest" description="Disordered" evidence="1">
    <location>
        <begin position="1"/>
        <end position="20"/>
    </location>
</feature>
<keyword evidence="4" id="KW-1185">Reference proteome</keyword>
<feature type="compositionally biased region" description="Basic and acidic residues" evidence="1">
    <location>
        <begin position="371"/>
        <end position="396"/>
    </location>
</feature>
<name>A0A9P3G0U3_9APHY</name>
<dbReference type="GO" id="GO:0004843">
    <property type="term" value="F:cysteine-type deubiquitinase activity"/>
    <property type="evidence" value="ECO:0007669"/>
    <property type="project" value="InterPro"/>
</dbReference>
<dbReference type="GO" id="GO:0005829">
    <property type="term" value="C:cytosol"/>
    <property type="evidence" value="ECO:0007669"/>
    <property type="project" value="TreeGrafter"/>
</dbReference>
<dbReference type="InterPro" id="IPR007518">
    <property type="entry name" value="MINDY"/>
</dbReference>
<dbReference type="GO" id="GO:0071108">
    <property type="term" value="P:protein K48-linked deubiquitination"/>
    <property type="evidence" value="ECO:0007669"/>
    <property type="project" value="TreeGrafter"/>
</dbReference>
<comment type="caution">
    <text evidence="3">The sequence shown here is derived from an EMBL/GenBank/DDBJ whole genome shotgun (WGS) entry which is preliminary data.</text>
</comment>
<feature type="compositionally biased region" description="Low complexity" evidence="1">
    <location>
        <begin position="1"/>
        <end position="12"/>
    </location>
</feature>
<gene>
    <name evidence="3" type="ORF">PsYK624_017180</name>
</gene>
<dbReference type="Pfam" id="PF04424">
    <property type="entry name" value="MINDY_DUB"/>
    <property type="match status" value="1"/>
</dbReference>
<feature type="region of interest" description="Disordered" evidence="1">
    <location>
        <begin position="189"/>
        <end position="215"/>
    </location>
</feature>
<dbReference type="GO" id="GO:1990380">
    <property type="term" value="F:K48-linked deubiquitinase activity"/>
    <property type="evidence" value="ECO:0007669"/>
    <property type="project" value="InterPro"/>
</dbReference>
<dbReference type="InterPro" id="IPR033979">
    <property type="entry name" value="MINDY_domain"/>
</dbReference>
<dbReference type="PANTHER" id="PTHR18063:SF6">
    <property type="entry name" value="UBIQUITIN CARBOXYL-TERMINAL HYDROLASE"/>
    <property type="match status" value="1"/>
</dbReference>
<protein>
    <submittedName>
        <fullName evidence="3">MINDY family-like protein</fullName>
    </submittedName>
</protein>
<evidence type="ECO:0000313" key="3">
    <source>
        <dbReference type="EMBL" id="GJE85639.1"/>
    </source>
</evidence>
<evidence type="ECO:0000313" key="4">
    <source>
        <dbReference type="Proteomes" id="UP000703269"/>
    </source>
</evidence>